<evidence type="ECO:0000313" key="2">
    <source>
        <dbReference type="Proteomes" id="UP001054945"/>
    </source>
</evidence>
<dbReference type="EMBL" id="BPLR01017273">
    <property type="protein sequence ID" value="GIY89928.1"/>
    <property type="molecule type" value="Genomic_DNA"/>
</dbReference>
<organism evidence="1 2">
    <name type="scientific">Caerostris extrusa</name>
    <name type="common">Bark spider</name>
    <name type="synonym">Caerostris bankana</name>
    <dbReference type="NCBI Taxonomy" id="172846"/>
    <lineage>
        <taxon>Eukaryota</taxon>
        <taxon>Metazoa</taxon>
        <taxon>Ecdysozoa</taxon>
        <taxon>Arthropoda</taxon>
        <taxon>Chelicerata</taxon>
        <taxon>Arachnida</taxon>
        <taxon>Araneae</taxon>
        <taxon>Araneomorphae</taxon>
        <taxon>Entelegynae</taxon>
        <taxon>Araneoidea</taxon>
        <taxon>Araneidae</taxon>
        <taxon>Caerostris</taxon>
    </lineage>
</organism>
<proteinExistence type="predicted"/>
<reference evidence="1 2" key="1">
    <citation type="submission" date="2021-06" db="EMBL/GenBank/DDBJ databases">
        <title>Caerostris extrusa draft genome.</title>
        <authorList>
            <person name="Kono N."/>
            <person name="Arakawa K."/>
        </authorList>
    </citation>
    <scope>NUCLEOTIDE SEQUENCE [LARGE SCALE GENOMIC DNA]</scope>
</reference>
<evidence type="ECO:0000313" key="1">
    <source>
        <dbReference type="EMBL" id="GIY89928.1"/>
    </source>
</evidence>
<dbReference type="Proteomes" id="UP001054945">
    <property type="component" value="Unassembled WGS sequence"/>
</dbReference>
<protein>
    <submittedName>
        <fullName evidence="1">Uncharacterized protein</fullName>
    </submittedName>
</protein>
<gene>
    <name evidence="1" type="ORF">CEXT_125901</name>
</gene>
<name>A0AAV4X7Z5_CAEEX</name>
<dbReference type="AlphaFoldDB" id="A0AAV4X7Z5"/>
<feature type="non-terminal residue" evidence="1">
    <location>
        <position position="105"/>
    </location>
</feature>
<sequence>MAAVLFYNLCQVSWLSAHTYNVKTSFNQRHNFGGGEYSGLANGDSTSKNKSDQCAVHYKRATPMLILHFTESPFAIQQVSDISALHENLSFLMWNQQAANDYSEQ</sequence>
<keyword evidence="2" id="KW-1185">Reference proteome</keyword>
<comment type="caution">
    <text evidence="1">The sequence shown here is derived from an EMBL/GenBank/DDBJ whole genome shotgun (WGS) entry which is preliminary data.</text>
</comment>
<accession>A0AAV4X7Z5</accession>